<dbReference type="OrthoDB" id="2644386at2"/>
<evidence type="ECO:0000313" key="3">
    <source>
        <dbReference type="EMBL" id="PAD73422.1"/>
    </source>
</evidence>
<name>A0A268EJY3_9BACL</name>
<keyword evidence="5" id="KW-1185">Reference proteome</keyword>
<feature type="compositionally biased region" description="Polar residues" evidence="1">
    <location>
        <begin position="23"/>
        <end position="33"/>
    </location>
</feature>
<dbReference type="EMBL" id="WOAA01000013">
    <property type="protein sequence ID" value="MUG67380.1"/>
    <property type="molecule type" value="Genomic_DNA"/>
</dbReference>
<dbReference type="AlphaFoldDB" id="A0A268EJY3"/>
<accession>A0A268EJY3</accession>
<reference evidence="3 4" key="1">
    <citation type="submission" date="2017-07" db="EMBL/GenBank/DDBJ databases">
        <title>Isolation and whole genome analysis of endospore-forming bacteria from heroin.</title>
        <authorList>
            <person name="Kalinowski J."/>
            <person name="Ahrens B."/>
            <person name="Al-Dilaimi A."/>
            <person name="Winkler A."/>
            <person name="Wibberg D."/>
            <person name="Schleenbecker U."/>
            <person name="Ruckert C."/>
            <person name="Wolfel R."/>
            <person name="Grass G."/>
        </authorList>
    </citation>
    <scope>NUCLEOTIDE SEQUENCE [LARGE SCALE GENOMIC DNA]</scope>
    <source>
        <strain evidence="3 4">7537-G1</strain>
    </source>
</reference>
<feature type="compositionally biased region" description="Basic and acidic residues" evidence="1">
    <location>
        <begin position="36"/>
        <end position="52"/>
    </location>
</feature>
<organism evidence="3 4">
    <name type="scientific">Paenibacillus campinasensis</name>
    <dbReference type="NCBI Taxonomy" id="66347"/>
    <lineage>
        <taxon>Bacteria</taxon>
        <taxon>Bacillati</taxon>
        <taxon>Bacillota</taxon>
        <taxon>Bacilli</taxon>
        <taxon>Bacillales</taxon>
        <taxon>Paenibacillaceae</taxon>
        <taxon>Paenibacillus</taxon>
    </lineage>
</organism>
<protein>
    <submittedName>
        <fullName evidence="3">Uncharacterized protein</fullName>
    </submittedName>
</protein>
<evidence type="ECO:0000313" key="2">
    <source>
        <dbReference type="EMBL" id="MUG67380.1"/>
    </source>
</evidence>
<comment type="caution">
    <text evidence="3">The sequence shown here is derived from an EMBL/GenBank/DDBJ whole genome shotgun (WGS) entry which is preliminary data.</text>
</comment>
<reference evidence="2 5" key="2">
    <citation type="submission" date="2019-11" db="EMBL/GenBank/DDBJ databases">
        <title>Draft genome sequences of five Paenibacillus species of dairy origin.</title>
        <authorList>
            <person name="Olajide A.M."/>
            <person name="Chen S."/>
            <person name="Lapointe G."/>
        </authorList>
    </citation>
    <scope>NUCLEOTIDE SEQUENCE [LARGE SCALE GENOMIC DNA]</scope>
    <source>
        <strain evidence="2 5">3CS1</strain>
    </source>
</reference>
<proteinExistence type="predicted"/>
<sequence length="100" mass="11550">MADNDNDQFHNHEERFPGREDTGQSLNTLQAGSSADARRSNTGDWKVGRPVEGDVEQIEDTEFAKETLWGEDNAGENDESWMRQWNGREETHAMFRQSYE</sequence>
<feature type="compositionally biased region" description="Basic and acidic residues" evidence="1">
    <location>
        <begin position="7"/>
        <end position="22"/>
    </location>
</feature>
<dbReference type="EMBL" id="NPBY01000066">
    <property type="protein sequence ID" value="PAD73422.1"/>
    <property type="molecule type" value="Genomic_DNA"/>
</dbReference>
<evidence type="ECO:0000313" key="5">
    <source>
        <dbReference type="Proteomes" id="UP000435177"/>
    </source>
</evidence>
<evidence type="ECO:0000256" key="1">
    <source>
        <dbReference type="SAM" id="MobiDB-lite"/>
    </source>
</evidence>
<dbReference type="Proteomes" id="UP000215596">
    <property type="component" value="Unassembled WGS sequence"/>
</dbReference>
<evidence type="ECO:0000313" key="4">
    <source>
        <dbReference type="Proteomes" id="UP000215596"/>
    </source>
</evidence>
<gene>
    <name evidence="3" type="ORF">CHH67_20270</name>
    <name evidence="2" type="ORF">GNP94_15435</name>
</gene>
<feature type="region of interest" description="Disordered" evidence="1">
    <location>
        <begin position="1"/>
        <end position="54"/>
    </location>
</feature>
<dbReference type="RefSeq" id="WP_095267203.1">
    <property type="nucleotide sequence ID" value="NZ_NPBY01000066.1"/>
</dbReference>
<dbReference type="Proteomes" id="UP000435177">
    <property type="component" value="Unassembled WGS sequence"/>
</dbReference>